<dbReference type="EMBL" id="VSSQ01005604">
    <property type="protein sequence ID" value="MPM29773.1"/>
    <property type="molecule type" value="Genomic_DNA"/>
</dbReference>
<comment type="caution">
    <text evidence="1">The sequence shown here is derived from an EMBL/GenBank/DDBJ whole genome shotgun (WGS) entry which is preliminary data.</text>
</comment>
<organism evidence="1">
    <name type="scientific">bioreactor metagenome</name>
    <dbReference type="NCBI Taxonomy" id="1076179"/>
    <lineage>
        <taxon>unclassified sequences</taxon>
        <taxon>metagenomes</taxon>
        <taxon>ecological metagenomes</taxon>
    </lineage>
</organism>
<gene>
    <name evidence="1" type="ORF">SDC9_76314</name>
</gene>
<protein>
    <submittedName>
        <fullName evidence="1">Uncharacterized protein</fullName>
    </submittedName>
</protein>
<evidence type="ECO:0000313" key="1">
    <source>
        <dbReference type="EMBL" id="MPM29773.1"/>
    </source>
</evidence>
<name>A0A644YTH3_9ZZZZ</name>
<sequence>MQNTIFYVAANETLGVVKDYANAKTATPPTLVRGVEACLKMRLFANRDGTEPYPLASFLNIVSWQWAMDNDFNESTSYKLVGDNARITIHSVTEMVDDEEIVYTEVTIPMPDMNTAELAAWLGIEKSKSGLHGELVGFDADAKQVFIVQIENFTVRNRITSIGDPTPIDPDYLTAAQVNALIAAGIAVQYSIDGSTLWHNVQTAADRFIRVRSANSADAVWSEAIGLLSGPQGDSGADAFCYVAYASNSTGADFSLTPANGLKFRAEIHSDTEIPTPAAEDFADAVWVKYIGDDGTGVGDMVKSVYDTNDDGKVNSADNADHADAADAVPWNGVTGKPSTFTPSSHEHTMADISNPTYQKVYSASNPKTLYLDSPVLRNTSSNSSGTIELEFTAIQTKIGGTAYSIPDGILLTWEYHVLCTAQVTGVSVGSVNCSMVGINIPETLELVGGNSTYHVFVIRALYKSGAVNNVRYQANYAYSYEA</sequence>
<dbReference type="AlphaFoldDB" id="A0A644YTH3"/>
<reference evidence="1" key="1">
    <citation type="submission" date="2019-08" db="EMBL/GenBank/DDBJ databases">
        <authorList>
            <person name="Kucharzyk K."/>
            <person name="Murdoch R.W."/>
            <person name="Higgins S."/>
            <person name="Loffler F."/>
        </authorList>
    </citation>
    <scope>NUCLEOTIDE SEQUENCE</scope>
</reference>
<accession>A0A644YTH3</accession>
<proteinExistence type="predicted"/>